<evidence type="ECO:0000313" key="4">
    <source>
        <dbReference type="EMBL" id="QJX80156.1"/>
    </source>
</evidence>
<sequence length="244" mass="26790">MKHFYTKMGMLVALSLGTVIYSGNTLPTTATTKHLTQQSNRTSTNDIYEQAVPSIFAIYLDSRTNKSSVSGTGFAIKAQNELLIVTNEHVVSSKNQIFYLINKNGEKYKGRVIYSNKDDDIAFLKLSQKPNIPGLEIDANINKFSIGTSVYTIGNPYDFLFSMSNGIISNLNENVVFEDGDFDELLIQTTINVNPGNSGGPLLNEDGEVIGIVSSMLEDSNGMSFAVPAKTIEKNIKKFNGETF</sequence>
<name>A0A6M6E361_PRIMG</name>
<dbReference type="PANTHER" id="PTHR43343:SF3">
    <property type="entry name" value="PROTEASE DO-LIKE 8, CHLOROPLASTIC"/>
    <property type="match status" value="1"/>
</dbReference>
<dbReference type="Proteomes" id="UP000501076">
    <property type="component" value="Plasmid pFDU301A"/>
</dbReference>
<dbReference type="GO" id="GO:0004252">
    <property type="term" value="F:serine-type endopeptidase activity"/>
    <property type="evidence" value="ECO:0007669"/>
    <property type="project" value="InterPro"/>
</dbReference>
<dbReference type="PANTHER" id="PTHR43343">
    <property type="entry name" value="PEPTIDASE S12"/>
    <property type="match status" value="1"/>
</dbReference>
<dbReference type="InterPro" id="IPR051201">
    <property type="entry name" value="Chloro_Bact_Ser_Proteases"/>
</dbReference>
<organism evidence="4 5">
    <name type="scientific">Priestia megaterium</name>
    <name type="common">Bacillus megaterium</name>
    <dbReference type="NCBI Taxonomy" id="1404"/>
    <lineage>
        <taxon>Bacteria</taxon>
        <taxon>Bacillati</taxon>
        <taxon>Bacillota</taxon>
        <taxon>Bacilli</taxon>
        <taxon>Bacillales</taxon>
        <taxon>Bacillaceae</taxon>
        <taxon>Priestia</taxon>
    </lineage>
</organism>
<evidence type="ECO:0000256" key="1">
    <source>
        <dbReference type="ARBA" id="ARBA00022670"/>
    </source>
</evidence>
<keyword evidence="2" id="KW-0378">Hydrolase</keyword>
<dbReference type="PRINTS" id="PR00834">
    <property type="entry name" value="PROTEASES2C"/>
</dbReference>
<proteinExistence type="predicted"/>
<dbReference type="AlphaFoldDB" id="A0A6M6E361"/>
<dbReference type="InterPro" id="IPR001940">
    <property type="entry name" value="Peptidase_S1C"/>
</dbReference>
<keyword evidence="1 4" id="KW-0645">Protease</keyword>
<geneLocation type="plasmid" evidence="5">
    <name>pfdu301a</name>
</geneLocation>
<accession>A0A6M6E361</accession>
<dbReference type="EMBL" id="CP045273">
    <property type="protein sequence ID" value="QJX80156.1"/>
    <property type="molecule type" value="Genomic_DNA"/>
</dbReference>
<dbReference type="GO" id="GO:0006508">
    <property type="term" value="P:proteolysis"/>
    <property type="evidence" value="ECO:0007669"/>
    <property type="project" value="UniProtKB-KW"/>
</dbReference>
<reference evidence="4 5" key="1">
    <citation type="submission" date="2019-10" db="EMBL/GenBank/DDBJ databases">
        <title>Complete genome sequences for adaption low water activity.</title>
        <authorList>
            <person name="Zhao L."/>
            <person name="Zhong J."/>
        </authorList>
    </citation>
    <scope>NUCLEOTIDE SEQUENCE [LARGE SCALE GENOMIC DNA]</scope>
    <source>
        <strain evidence="4 5">FDU301</strain>
        <plasmid evidence="5">pfdu301a</plasmid>
    </source>
</reference>
<protein>
    <submittedName>
        <fullName evidence="4">Trypsin-like serine protease</fullName>
    </submittedName>
</protein>
<dbReference type="RefSeq" id="WP_171778137.1">
    <property type="nucleotide sequence ID" value="NZ_CP045273.1"/>
</dbReference>
<evidence type="ECO:0000256" key="2">
    <source>
        <dbReference type="ARBA" id="ARBA00022801"/>
    </source>
</evidence>
<keyword evidence="4" id="KW-0614">Plasmid</keyword>
<dbReference type="Pfam" id="PF13365">
    <property type="entry name" value="Trypsin_2"/>
    <property type="match status" value="1"/>
</dbReference>
<dbReference type="InterPro" id="IPR009003">
    <property type="entry name" value="Peptidase_S1_PA"/>
</dbReference>
<dbReference type="SUPFAM" id="SSF50494">
    <property type="entry name" value="Trypsin-like serine proteases"/>
    <property type="match status" value="1"/>
</dbReference>
<dbReference type="Gene3D" id="2.40.10.120">
    <property type="match status" value="1"/>
</dbReference>
<keyword evidence="3" id="KW-0720">Serine protease</keyword>
<evidence type="ECO:0000256" key="3">
    <source>
        <dbReference type="ARBA" id="ARBA00022825"/>
    </source>
</evidence>
<evidence type="ECO:0000313" key="5">
    <source>
        <dbReference type="Proteomes" id="UP000501076"/>
    </source>
</evidence>
<gene>
    <name evidence="4" type="ORF">FDZ14_29100</name>
</gene>